<dbReference type="eggNOG" id="KOG3321">
    <property type="taxonomic scope" value="Eukaryota"/>
</dbReference>
<comment type="caution">
    <text evidence="9">The sequence shown here is derived from an EMBL/GenBank/DDBJ whole genome shotgun (WGS) entry which is preliminary data.</text>
</comment>
<dbReference type="GeneID" id="19167554"/>
<dbReference type="InterPro" id="IPR036838">
    <property type="entry name" value="Ribosomal_uS10_dom_sf"/>
</dbReference>
<gene>
    <name evidence="9" type="ORF">A1O3_03426</name>
</gene>
<dbReference type="SUPFAM" id="SSF54999">
    <property type="entry name" value="Ribosomal protein S10"/>
    <property type="match status" value="1"/>
</dbReference>
<dbReference type="InterPro" id="IPR001848">
    <property type="entry name" value="Ribosomal_uS10"/>
</dbReference>
<feature type="compositionally biased region" description="Basic and acidic residues" evidence="7">
    <location>
        <begin position="1"/>
        <end position="19"/>
    </location>
</feature>
<feature type="domain" description="Small ribosomal subunit protein uS10" evidence="8">
    <location>
        <begin position="120"/>
        <end position="217"/>
    </location>
</feature>
<dbReference type="EMBL" id="AMGY01000003">
    <property type="protein sequence ID" value="EXJ86475.1"/>
    <property type="molecule type" value="Genomic_DNA"/>
</dbReference>
<protein>
    <recommendedName>
        <fullName evidence="4">Small ribosomal subunit protein uS10m</fullName>
    </recommendedName>
    <alternativeName>
        <fullName evidence="5">37S ribosomal protein S10, mitochondrial</fullName>
    </alternativeName>
    <alternativeName>
        <fullName evidence="6">Mitochondrial ribosomal small subunit protein 10</fullName>
    </alternativeName>
</protein>
<dbReference type="GO" id="GO:1990904">
    <property type="term" value="C:ribonucleoprotein complex"/>
    <property type="evidence" value="ECO:0007669"/>
    <property type="project" value="UniProtKB-KW"/>
</dbReference>
<evidence type="ECO:0000256" key="3">
    <source>
        <dbReference type="ARBA" id="ARBA00023274"/>
    </source>
</evidence>
<dbReference type="AlphaFoldDB" id="W9YA10"/>
<feature type="compositionally biased region" description="Polar residues" evidence="7">
    <location>
        <begin position="36"/>
        <end position="45"/>
    </location>
</feature>
<accession>W9YA10</accession>
<reference evidence="9 10" key="1">
    <citation type="submission" date="2013-03" db="EMBL/GenBank/DDBJ databases">
        <title>The Genome Sequence of Capronia epimyces CBS 606.96.</title>
        <authorList>
            <consortium name="The Broad Institute Genomics Platform"/>
            <person name="Cuomo C."/>
            <person name="de Hoog S."/>
            <person name="Gorbushina A."/>
            <person name="Walker B."/>
            <person name="Young S.K."/>
            <person name="Zeng Q."/>
            <person name="Gargeya S."/>
            <person name="Fitzgerald M."/>
            <person name="Haas B."/>
            <person name="Abouelleil A."/>
            <person name="Allen A.W."/>
            <person name="Alvarado L."/>
            <person name="Arachchi H.M."/>
            <person name="Berlin A.M."/>
            <person name="Chapman S.B."/>
            <person name="Gainer-Dewar J."/>
            <person name="Goldberg J."/>
            <person name="Griggs A."/>
            <person name="Gujja S."/>
            <person name="Hansen M."/>
            <person name="Howarth C."/>
            <person name="Imamovic A."/>
            <person name="Ireland A."/>
            <person name="Larimer J."/>
            <person name="McCowan C."/>
            <person name="Murphy C."/>
            <person name="Pearson M."/>
            <person name="Poon T.W."/>
            <person name="Priest M."/>
            <person name="Roberts A."/>
            <person name="Saif S."/>
            <person name="Shea T."/>
            <person name="Sisk P."/>
            <person name="Sykes S."/>
            <person name="Wortman J."/>
            <person name="Nusbaum C."/>
            <person name="Birren B."/>
        </authorList>
    </citation>
    <scope>NUCLEOTIDE SEQUENCE [LARGE SCALE GENOMIC DNA]</scope>
    <source>
        <strain evidence="9 10">CBS 606.96</strain>
    </source>
</reference>
<evidence type="ECO:0000313" key="10">
    <source>
        <dbReference type="Proteomes" id="UP000019478"/>
    </source>
</evidence>
<dbReference type="RefSeq" id="XP_007731754.1">
    <property type="nucleotide sequence ID" value="XM_007733564.1"/>
</dbReference>
<evidence type="ECO:0000313" key="9">
    <source>
        <dbReference type="EMBL" id="EXJ86475.1"/>
    </source>
</evidence>
<dbReference type="Pfam" id="PF00338">
    <property type="entry name" value="Ribosomal_S10"/>
    <property type="match status" value="1"/>
</dbReference>
<dbReference type="GO" id="GO:0005840">
    <property type="term" value="C:ribosome"/>
    <property type="evidence" value="ECO:0007669"/>
    <property type="project" value="UniProtKB-KW"/>
</dbReference>
<evidence type="ECO:0000256" key="5">
    <source>
        <dbReference type="ARBA" id="ARBA00042916"/>
    </source>
</evidence>
<feature type="region of interest" description="Disordered" evidence="7">
    <location>
        <begin position="1"/>
        <end position="100"/>
    </location>
</feature>
<dbReference type="HOGENOM" id="CLU_051208_0_0_1"/>
<dbReference type="OrthoDB" id="366214at2759"/>
<feature type="compositionally biased region" description="Basic and acidic residues" evidence="7">
    <location>
        <begin position="50"/>
        <end position="59"/>
    </location>
</feature>
<evidence type="ECO:0000256" key="4">
    <source>
        <dbReference type="ARBA" id="ARBA00035261"/>
    </source>
</evidence>
<dbReference type="SMART" id="SM01403">
    <property type="entry name" value="Ribosomal_S10"/>
    <property type="match status" value="1"/>
</dbReference>
<sequence length="290" mass="32485">MPELGSRKIQELPEIKEEGVSASASASPTIPPSPKQTPQRSNKTPTSRKARQDKSKSPEEEVAAIVSRSVQPLPQAEANSDADANTTSEPSTPPNVPPNVLAAYRTPLRHPLTHGVPVAQLQLRSYSVRNLEFYADFAVRAAFYLGLPCTGPAPLPRRRERWTVLKSNFVNKKAQENFERITLKRLVTVFDGQPEVVEVWLAFLRKWQFYGVGMKANVWQWEGLDVAGKMDRDFSALEKELDDKLRLFGFNKSSADKNDLLRIMAKQGHRQVGVGMSEVREGSRTTNDPY</sequence>
<dbReference type="InterPro" id="IPR027486">
    <property type="entry name" value="Ribosomal_uS10_dom"/>
</dbReference>
<keyword evidence="3" id="KW-0687">Ribonucleoprotein</keyword>
<name>W9YA10_9EURO</name>
<dbReference type="FunFam" id="3.30.70.600:FF:000003">
    <property type="entry name" value="30S ribosomal protein S10"/>
    <property type="match status" value="1"/>
</dbReference>
<dbReference type="GO" id="GO:0006412">
    <property type="term" value="P:translation"/>
    <property type="evidence" value="ECO:0007669"/>
    <property type="project" value="InterPro"/>
</dbReference>
<evidence type="ECO:0000256" key="2">
    <source>
        <dbReference type="ARBA" id="ARBA00022980"/>
    </source>
</evidence>
<keyword evidence="10" id="KW-1185">Reference proteome</keyword>
<evidence type="ECO:0000256" key="1">
    <source>
        <dbReference type="ARBA" id="ARBA00007102"/>
    </source>
</evidence>
<proteinExistence type="inferred from homology"/>
<dbReference type="PANTHER" id="PTHR11700">
    <property type="entry name" value="30S RIBOSOMAL PROTEIN S10 FAMILY MEMBER"/>
    <property type="match status" value="1"/>
</dbReference>
<evidence type="ECO:0000256" key="7">
    <source>
        <dbReference type="SAM" id="MobiDB-lite"/>
    </source>
</evidence>
<dbReference type="STRING" id="1182542.W9YA10"/>
<dbReference type="HAMAP" id="MF_00508">
    <property type="entry name" value="Ribosomal_uS10"/>
    <property type="match status" value="1"/>
</dbReference>
<comment type="similarity">
    <text evidence="1">Belongs to the universal ribosomal protein uS10 family.</text>
</comment>
<dbReference type="GO" id="GO:0003735">
    <property type="term" value="F:structural constituent of ribosome"/>
    <property type="evidence" value="ECO:0007669"/>
    <property type="project" value="InterPro"/>
</dbReference>
<dbReference type="Proteomes" id="UP000019478">
    <property type="component" value="Unassembled WGS sequence"/>
</dbReference>
<evidence type="ECO:0000259" key="8">
    <source>
        <dbReference type="SMART" id="SM01403"/>
    </source>
</evidence>
<organism evidence="9 10">
    <name type="scientific">Capronia epimyces CBS 606.96</name>
    <dbReference type="NCBI Taxonomy" id="1182542"/>
    <lineage>
        <taxon>Eukaryota</taxon>
        <taxon>Fungi</taxon>
        <taxon>Dikarya</taxon>
        <taxon>Ascomycota</taxon>
        <taxon>Pezizomycotina</taxon>
        <taxon>Eurotiomycetes</taxon>
        <taxon>Chaetothyriomycetidae</taxon>
        <taxon>Chaetothyriales</taxon>
        <taxon>Herpotrichiellaceae</taxon>
        <taxon>Capronia</taxon>
    </lineage>
</organism>
<keyword evidence="2" id="KW-0689">Ribosomal protein</keyword>
<evidence type="ECO:0000256" key="6">
    <source>
        <dbReference type="ARBA" id="ARBA00078476"/>
    </source>
</evidence>
<dbReference type="Gene3D" id="3.30.70.600">
    <property type="entry name" value="Ribosomal protein S10 domain"/>
    <property type="match status" value="1"/>
</dbReference>